<gene>
    <name evidence="2" type="ORF">SEMRO_448_G145100.1</name>
</gene>
<protein>
    <submittedName>
        <fullName evidence="2">Uncharacterized protein</fullName>
    </submittedName>
</protein>
<reference evidence="2" key="1">
    <citation type="submission" date="2020-06" db="EMBL/GenBank/DDBJ databases">
        <authorList>
            <consortium name="Plant Systems Biology data submission"/>
        </authorList>
    </citation>
    <scope>NUCLEOTIDE SEQUENCE</scope>
    <source>
        <strain evidence="2">D6</strain>
    </source>
</reference>
<accession>A0A9N8DXD5</accession>
<organism evidence="2 3">
    <name type="scientific">Seminavis robusta</name>
    <dbReference type="NCBI Taxonomy" id="568900"/>
    <lineage>
        <taxon>Eukaryota</taxon>
        <taxon>Sar</taxon>
        <taxon>Stramenopiles</taxon>
        <taxon>Ochrophyta</taxon>
        <taxon>Bacillariophyta</taxon>
        <taxon>Bacillariophyceae</taxon>
        <taxon>Bacillariophycidae</taxon>
        <taxon>Naviculales</taxon>
        <taxon>Naviculaceae</taxon>
        <taxon>Seminavis</taxon>
    </lineage>
</organism>
<evidence type="ECO:0000256" key="1">
    <source>
        <dbReference type="SAM" id="MobiDB-lite"/>
    </source>
</evidence>
<proteinExistence type="predicted"/>
<name>A0A9N8DXD5_9STRA</name>
<dbReference type="Proteomes" id="UP001153069">
    <property type="component" value="Unassembled WGS sequence"/>
</dbReference>
<feature type="compositionally biased region" description="Basic and acidic residues" evidence="1">
    <location>
        <begin position="10"/>
        <end position="25"/>
    </location>
</feature>
<evidence type="ECO:0000313" key="2">
    <source>
        <dbReference type="EMBL" id="CAB9510693.1"/>
    </source>
</evidence>
<feature type="region of interest" description="Disordered" evidence="1">
    <location>
        <begin position="259"/>
        <end position="296"/>
    </location>
</feature>
<feature type="region of interest" description="Disordered" evidence="1">
    <location>
        <begin position="212"/>
        <end position="233"/>
    </location>
</feature>
<sequence>MVQSMPAQLLRRDEEVPSRSSRMDVIDSENDPSIGNLSIEAIKIGEEDEDSKMILSEENNVQENQQCPLQEVQNNTAMNNSSPAHGVSSSTEKISLSLERCKDPSDFFDPNETNRPTIKRHARHTCVFRHSPHNHSPEDCHLWTLNQVDTVSLGSNANDENDNDGTMSIEPELDDEDNVMYLEVGTEHSGVLASPTAYFLGVMNGLPVLHEENEEETTNRNVPKCENAEKSESTFDSFQPIIEVRKELLPVVREGDYEEDIVASPTGGTSRRATKEKEELRNEESMSMFPFDEEDY</sequence>
<keyword evidence="3" id="KW-1185">Reference proteome</keyword>
<dbReference type="EMBL" id="CAICTM010000447">
    <property type="protein sequence ID" value="CAB9510693.1"/>
    <property type="molecule type" value="Genomic_DNA"/>
</dbReference>
<dbReference type="AlphaFoldDB" id="A0A9N8DXD5"/>
<feature type="compositionally biased region" description="Basic and acidic residues" evidence="1">
    <location>
        <begin position="273"/>
        <end position="284"/>
    </location>
</feature>
<evidence type="ECO:0000313" key="3">
    <source>
        <dbReference type="Proteomes" id="UP001153069"/>
    </source>
</evidence>
<comment type="caution">
    <text evidence="2">The sequence shown here is derived from an EMBL/GenBank/DDBJ whole genome shotgun (WGS) entry which is preliminary data.</text>
</comment>
<feature type="region of interest" description="Disordered" evidence="1">
    <location>
        <begin position="1"/>
        <end position="33"/>
    </location>
</feature>